<dbReference type="AlphaFoldDB" id="A0A178MRP1"/>
<dbReference type="OrthoDB" id="9807959at2"/>
<proteinExistence type="predicted"/>
<feature type="domain" description="HicB-like antitoxin of toxin-antitoxin system" evidence="1">
    <location>
        <begin position="5"/>
        <end position="118"/>
    </location>
</feature>
<dbReference type="STRING" id="1437059.A6A05_11700"/>
<evidence type="ECO:0000259" key="1">
    <source>
        <dbReference type="Pfam" id="PF15919"/>
    </source>
</evidence>
<dbReference type="RefSeq" id="WP_068499949.1">
    <property type="nucleotide sequence ID" value="NZ_LWQU01000135.1"/>
</dbReference>
<evidence type="ECO:0000313" key="3">
    <source>
        <dbReference type="Proteomes" id="UP000078543"/>
    </source>
</evidence>
<evidence type="ECO:0000313" key="2">
    <source>
        <dbReference type="EMBL" id="OAN50778.1"/>
    </source>
</evidence>
<sequence>MERSYFAVVEASASGDIGVWFPDFSGCVTAGGSYSEALLNAREALQFHVDGMVEDGEAIPEPTPFENLPADRGHLAVALVSVSLQSRSKRINITMDEALLALIEARTNNVSGFLAEAARDRLASLR</sequence>
<dbReference type="PANTHER" id="PTHR34504:SF2">
    <property type="entry name" value="UPF0150 PROTEIN SSL0259"/>
    <property type="match status" value="1"/>
</dbReference>
<dbReference type="InterPro" id="IPR035069">
    <property type="entry name" value="TTHA1013/TTHA0281-like"/>
</dbReference>
<protein>
    <recommendedName>
        <fullName evidence="1">HicB-like antitoxin of toxin-antitoxin system domain-containing protein</fullName>
    </recommendedName>
</protein>
<dbReference type="Gene3D" id="3.30.160.250">
    <property type="match status" value="1"/>
</dbReference>
<dbReference type="EMBL" id="LWQU01000135">
    <property type="protein sequence ID" value="OAN50778.1"/>
    <property type="molecule type" value="Genomic_DNA"/>
</dbReference>
<reference evidence="2 3" key="1">
    <citation type="submission" date="2016-04" db="EMBL/GenBank/DDBJ databases">
        <title>Draft genome sequence of freshwater magnetotactic bacteria Magnetospirillum marisnigri SP-1 and Magnetospirillum moscoviense BB-1.</title>
        <authorList>
            <person name="Koziaeva V."/>
            <person name="Dziuba M.V."/>
            <person name="Ivanov T.M."/>
            <person name="Kuznetsov B."/>
            <person name="Grouzdev D.S."/>
        </authorList>
    </citation>
    <scope>NUCLEOTIDE SEQUENCE [LARGE SCALE GENOMIC DNA]</scope>
    <source>
        <strain evidence="2 3">BB-1</strain>
    </source>
</reference>
<dbReference type="Pfam" id="PF15919">
    <property type="entry name" value="HicB_lk_antitox"/>
    <property type="match status" value="1"/>
</dbReference>
<gene>
    <name evidence="2" type="ORF">A6A05_11700</name>
</gene>
<dbReference type="InterPro" id="IPR031807">
    <property type="entry name" value="HicB-like"/>
</dbReference>
<accession>A0A178MRP1</accession>
<dbReference type="Proteomes" id="UP000078543">
    <property type="component" value="Unassembled WGS sequence"/>
</dbReference>
<dbReference type="InterPro" id="IPR051404">
    <property type="entry name" value="TA_system_antitoxin"/>
</dbReference>
<dbReference type="PANTHER" id="PTHR34504">
    <property type="entry name" value="ANTITOXIN HICB"/>
    <property type="match status" value="1"/>
</dbReference>
<organism evidence="2 3">
    <name type="scientific">Magnetospirillum moscoviense</name>
    <dbReference type="NCBI Taxonomy" id="1437059"/>
    <lineage>
        <taxon>Bacteria</taxon>
        <taxon>Pseudomonadati</taxon>
        <taxon>Pseudomonadota</taxon>
        <taxon>Alphaproteobacteria</taxon>
        <taxon>Rhodospirillales</taxon>
        <taxon>Rhodospirillaceae</taxon>
        <taxon>Magnetospirillum</taxon>
    </lineage>
</organism>
<dbReference type="SUPFAM" id="SSF143100">
    <property type="entry name" value="TTHA1013/TTHA0281-like"/>
    <property type="match status" value="1"/>
</dbReference>
<comment type="caution">
    <text evidence="2">The sequence shown here is derived from an EMBL/GenBank/DDBJ whole genome shotgun (WGS) entry which is preliminary data.</text>
</comment>
<name>A0A178MRP1_9PROT</name>
<keyword evidence="3" id="KW-1185">Reference proteome</keyword>